<protein>
    <submittedName>
        <fullName evidence="2">Uncharacterized protein</fullName>
    </submittedName>
</protein>
<evidence type="ECO:0000313" key="2">
    <source>
        <dbReference type="EMBL" id="TWS25592.1"/>
    </source>
</evidence>
<proteinExistence type="predicted"/>
<dbReference type="AlphaFoldDB" id="A0A5C5RSK3"/>
<feature type="compositionally biased region" description="Basic and acidic residues" evidence="1">
    <location>
        <begin position="46"/>
        <end position="58"/>
    </location>
</feature>
<dbReference type="RefSeq" id="WP_146489266.1">
    <property type="nucleotide sequence ID" value="NZ_VIGX01000026.1"/>
</dbReference>
<organism evidence="2 3">
    <name type="scientific">Tsukamurella conjunctivitidis</name>
    <dbReference type="NCBI Taxonomy" id="2592068"/>
    <lineage>
        <taxon>Bacteria</taxon>
        <taxon>Bacillati</taxon>
        <taxon>Actinomycetota</taxon>
        <taxon>Actinomycetes</taxon>
        <taxon>Mycobacteriales</taxon>
        <taxon>Tsukamurellaceae</taxon>
        <taxon>Tsukamurella</taxon>
    </lineage>
</organism>
<dbReference type="EMBL" id="VIGX01000026">
    <property type="protein sequence ID" value="TWS25592.1"/>
    <property type="molecule type" value="Genomic_DNA"/>
</dbReference>
<evidence type="ECO:0000256" key="1">
    <source>
        <dbReference type="SAM" id="MobiDB-lite"/>
    </source>
</evidence>
<keyword evidence="3" id="KW-1185">Reference proteome</keyword>
<dbReference type="Proteomes" id="UP000319375">
    <property type="component" value="Unassembled WGS sequence"/>
</dbReference>
<gene>
    <name evidence="2" type="ORF">FK530_23010</name>
</gene>
<name>A0A5C5RSK3_9ACTN</name>
<sequence>MSAPTGRLAWDKPLRVQLADPVLSLIQWRAAHPGRHDVPSAEEWAEMQRQEEEREERHRKWHTEQLALEARRSANPMWAKVYDALGVNGEYACIDCGGTQPEDVDAVMDVVYGEGRW</sequence>
<comment type="caution">
    <text evidence="2">The sequence shown here is derived from an EMBL/GenBank/DDBJ whole genome shotgun (WGS) entry which is preliminary data.</text>
</comment>
<reference evidence="2 3" key="1">
    <citation type="submission" date="2019-06" db="EMBL/GenBank/DDBJ databases">
        <title>Tsukamurella conjunctivitidis sp. nov., Tsukamurella assacharolytica sp. nov. and Tsukamurella sputae sp. nov. isolated from patients with conjunctivitis, bacteraemia (lymphoma) and respiratory infection (sputum) in Hong Kong.</title>
        <authorList>
            <person name="Teng J.L.L."/>
            <person name="Lee H.H."/>
            <person name="Fong J.Y.H."/>
            <person name="Fok K.M.N."/>
            <person name="Lau S.K.P."/>
            <person name="Woo P.C.Y."/>
        </authorList>
    </citation>
    <scope>NUCLEOTIDE SEQUENCE [LARGE SCALE GENOMIC DNA]</scope>
    <source>
        <strain evidence="2 3">HKU72</strain>
    </source>
</reference>
<evidence type="ECO:0000313" key="3">
    <source>
        <dbReference type="Proteomes" id="UP000319375"/>
    </source>
</evidence>
<feature type="region of interest" description="Disordered" evidence="1">
    <location>
        <begin position="33"/>
        <end position="59"/>
    </location>
</feature>
<accession>A0A5C5RSK3</accession>